<reference evidence="10 11" key="1">
    <citation type="submission" date="2017-04" db="EMBL/GenBank/DDBJ databases">
        <authorList>
            <person name="Afonso C.L."/>
            <person name="Miller P.J."/>
            <person name="Scott M.A."/>
            <person name="Spackman E."/>
            <person name="Goraichik I."/>
            <person name="Dimitrov K.M."/>
            <person name="Suarez D.L."/>
            <person name="Swayne D.E."/>
        </authorList>
    </citation>
    <scope>NUCLEOTIDE SEQUENCE [LARGE SCALE GENOMIC DNA]</scope>
    <source>
        <strain evidence="10 11">DSM 5090</strain>
    </source>
</reference>
<dbReference type="NCBIfam" id="TIGR00695">
    <property type="entry name" value="uxuA"/>
    <property type="match status" value="1"/>
</dbReference>
<keyword evidence="8 9" id="KW-0456">Lyase</keyword>
<dbReference type="STRING" id="112901.SAMN04488500_104202"/>
<comment type="similarity">
    <text evidence="4 9">Belongs to the mannonate dehydratase family.</text>
</comment>
<organism evidence="10 11">
    <name type="scientific">Sporomusa malonica</name>
    <dbReference type="NCBI Taxonomy" id="112901"/>
    <lineage>
        <taxon>Bacteria</taxon>
        <taxon>Bacillati</taxon>
        <taxon>Bacillota</taxon>
        <taxon>Negativicutes</taxon>
        <taxon>Selenomonadales</taxon>
        <taxon>Sporomusaceae</taxon>
        <taxon>Sporomusa</taxon>
    </lineage>
</organism>
<keyword evidence="6 9" id="KW-0408">Iron</keyword>
<dbReference type="InterPro" id="IPR004628">
    <property type="entry name" value="Man_deHydtase"/>
</dbReference>
<comment type="function">
    <text evidence="2 9">Catalyzes the dehydration of D-mannonate.</text>
</comment>
<comment type="cofactor">
    <cofactor evidence="9">
        <name>Fe(2+)</name>
        <dbReference type="ChEBI" id="CHEBI:29033"/>
    </cofactor>
    <cofactor evidence="9">
        <name>Mn(2+)</name>
        <dbReference type="ChEBI" id="CHEBI:29035"/>
    </cofactor>
</comment>
<evidence type="ECO:0000313" key="11">
    <source>
        <dbReference type="Proteomes" id="UP000192738"/>
    </source>
</evidence>
<dbReference type="PANTHER" id="PTHR30387:SF2">
    <property type="entry name" value="MANNONATE DEHYDRATASE"/>
    <property type="match status" value="1"/>
</dbReference>
<dbReference type="Gene3D" id="3.20.20.150">
    <property type="entry name" value="Divalent-metal-dependent TIM barrel enzymes"/>
    <property type="match status" value="1"/>
</dbReference>
<dbReference type="GO" id="GO:0008198">
    <property type="term" value="F:ferrous iron binding"/>
    <property type="evidence" value="ECO:0007669"/>
    <property type="project" value="TreeGrafter"/>
</dbReference>
<keyword evidence="7 9" id="KW-0464">Manganese</keyword>
<dbReference type="Pfam" id="PF03786">
    <property type="entry name" value="UxuA"/>
    <property type="match status" value="1"/>
</dbReference>
<dbReference type="OrthoDB" id="9780250at2"/>
<dbReference type="AlphaFoldDB" id="A0A1W1ZU59"/>
<comment type="pathway">
    <text evidence="3 9">Carbohydrate metabolism; pentose and glucuronate interconversion.</text>
</comment>
<protein>
    <recommendedName>
        <fullName evidence="5 9">Mannonate dehydratase</fullName>
        <ecNumber evidence="5 9">4.2.1.8</ecNumber>
    </recommendedName>
    <alternativeName>
        <fullName evidence="9">D-mannonate hydro-lyase</fullName>
    </alternativeName>
</protein>
<gene>
    <name evidence="9" type="primary">uxuA</name>
    <name evidence="10" type="ORF">SAMN04488500_104202</name>
</gene>
<accession>A0A1W1ZU59</accession>
<dbReference type="GO" id="GO:0042840">
    <property type="term" value="P:D-glucuronate catabolic process"/>
    <property type="evidence" value="ECO:0007669"/>
    <property type="project" value="TreeGrafter"/>
</dbReference>
<dbReference type="PANTHER" id="PTHR30387">
    <property type="entry name" value="MANNONATE DEHYDRATASE"/>
    <property type="match status" value="1"/>
</dbReference>
<dbReference type="PIRSF" id="PIRSF016049">
    <property type="entry name" value="Man_dehyd"/>
    <property type="match status" value="1"/>
</dbReference>
<evidence type="ECO:0000256" key="4">
    <source>
        <dbReference type="ARBA" id="ARBA00007389"/>
    </source>
</evidence>
<dbReference type="NCBIfam" id="NF003027">
    <property type="entry name" value="PRK03906.1"/>
    <property type="match status" value="1"/>
</dbReference>
<proteinExistence type="inferred from homology"/>
<dbReference type="UniPathway" id="UPA00246"/>
<sequence>MLMSFRWYGNKLDKIPLKYIRQIPGMKNVVSAIYHIPVGEVWPYEDILEIKNQIEAAGLTFKTVESVNVHEDIKLGLATRDRYIENYCITLKNLAKAGVDVVCYNFMPVFDWTRTELAKELPDGSTALFYDENIIRNLEPSKMVEEMEKGSNGFELPGWEKSRLASLKQSFELYRDIDEEKLFANLKYFLEGIIPTAEECGIKMAIHPDDPPWSVFGLPRIVTCKENLERIVKLVDSPSNGLALCSGSLGANPNNNIPEIFGHFAQIGRLHFAHVRNIKIYEPGVFSEVAHKDDTSSLDMYAIMKALHDAGFTGPLRPDHGRMVWGEEGMPGYGLYDRAMGAVYLYGLWDAIDRCSKGSFSAK</sequence>
<dbReference type="GO" id="GO:0008927">
    <property type="term" value="F:mannonate dehydratase activity"/>
    <property type="evidence" value="ECO:0007669"/>
    <property type="project" value="UniProtKB-UniRule"/>
</dbReference>
<name>A0A1W1ZU59_9FIRM</name>
<dbReference type="EMBL" id="FWXI01000004">
    <property type="protein sequence ID" value="SMC51913.1"/>
    <property type="molecule type" value="Genomic_DNA"/>
</dbReference>
<evidence type="ECO:0000256" key="2">
    <source>
        <dbReference type="ARBA" id="ARBA00002713"/>
    </source>
</evidence>
<dbReference type="GO" id="GO:0030145">
    <property type="term" value="F:manganese ion binding"/>
    <property type="evidence" value="ECO:0007669"/>
    <property type="project" value="TreeGrafter"/>
</dbReference>
<evidence type="ECO:0000256" key="3">
    <source>
        <dbReference type="ARBA" id="ARBA00004892"/>
    </source>
</evidence>
<dbReference type="EC" id="4.2.1.8" evidence="5 9"/>
<evidence type="ECO:0000256" key="1">
    <source>
        <dbReference type="ARBA" id="ARBA00001794"/>
    </source>
</evidence>
<dbReference type="HAMAP" id="MF_00106">
    <property type="entry name" value="UxuA"/>
    <property type="match status" value="1"/>
</dbReference>
<dbReference type="InterPro" id="IPR036237">
    <property type="entry name" value="Xyl_isomerase-like_sf"/>
</dbReference>
<evidence type="ECO:0000256" key="6">
    <source>
        <dbReference type="ARBA" id="ARBA00023004"/>
    </source>
</evidence>
<comment type="catalytic activity">
    <reaction evidence="1 9">
        <text>D-mannonate = 2-dehydro-3-deoxy-D-gluconate + H2O</text>
        <dbReference type="Rhea" id="RHEA:20097"/>
        <dbReference type="ChEBI" id="CHEBI:15377"/>
        <dbReference type="ChEBI" id="CHEBI:17767"/>
        <dbReference type="ChEBI" id="CHEBI:57990"/>
        <dbReference type="EC" id="4.2.1.8"/>
    </reaction>
</comment>
<dbReference type="Proteomes" id="UP000192738">
    <property type="component" value="Unassembled WGS sequence"/>
</dbReference>
<evidence type="ECO:0000313" key="10">
    <source>
        <dbReference type="EMBL" id="SMC51913.1"/>
    </source>
</evidence>
<dbReference type="SUPFAM" id="SSF51658">
    <property type="entry name" value="Xylose isomerase-like"/>
    <property type="match status" value="1"/>
</dbReference>
<evidence type="ECO:0000256" key="7">
    <source>
        <dbReference type="ARBA" id="ARBA00023211"/>
    </source>
</evidence>
<evidence type="ECO:0000256" key="5">
    <source>
        <dbReference type="ARBA" id="ARBA00012927"/>
    </source>
</evidence>
<keyword evidence="11" id="KW-1185">Reference proteome</keyword>
<evidence type="ECO:0000256" key="9">
    <source>
        <dbReference type="HAMAP-Rule" id="MF_00106"/>
    </source>
</evidence>
<dbReference type="RefSeq" id="WP_084574854.1">
    <property type="nucleotide sequence ID" value="NZ_CP155572.1"/>
</dbReference>
<evidence type="ECO:0000256" key="8">
    <source>
        <dbReference type="ARBA" id="ARBA00023239"/>
    </source>
</evidence>